<evidence type="ECO:0000256" key="3">
    <source>
        <dbReference type="ARBA" id="ARBA00022857"/>
    </source>
</evidence>
<feature type="binding site" evidence="13">
    <location>
        <position position="15"/>
    </location>
    <ligand>
        <name>NADPH</name>
        <dbReference type="ChEBI" id="CHEBI:57783"/>
    </ligand>
</feature>
<dbReference type="Proteomes" id="UP000184171">
    <property type="component" value="Unassembled WGS sequence"/>
</dbReference>
<dbReference type="GO" id="GO:0141152">
    <property type="term" value="F:glycerol-3-phosphate dehydrogenase (NAD+) activity"/>
    <property type="evidence" value="ECO:0007669"/>
    <property type="project" value="RHEA"/>
</dbReference>
<comment type="catalytic activity">
    <reaction evidence="9">
        <text>sn-glycerol 3-phosphate + NADP(+) = dihydroxyacetone phosphate + NADPH + H(+)</text>
        <dbReference type="Rhea" id="RHEA:11096"/>
        <dbReference type="ChEBI" id="CHEBI:15378"/>
        <dbReference type="ChEBI" id="CHEBI:57597"/>
        <dbReference type="ChEBI" id="CHEBI:57642"/>
        <dbReference type="ChEBI" id="CHEBI:57783"/>
        <dbReference type="ChEBI" id="CHEBI:58349"/>
        <dbReference type="EC" id="1.1.1.94"/>
    </reaction>
    <physiologicalReaction direction="right-to-left" evidence="9">
        <dbReference type="Rhea" id="RHEA:11098"/>
    </physiologicalReaction>
</comment>
<keyword evidence="8 13" id="KW-1208">Phospholipid metabolism</keyword>
<dbReference type="Pfam" id="PF07479">
    <property type="entry name" value="NAD_Gly3P_dh_C"/>
    <property type="match status" value="1"/>
</dbReference>
<evidence type="ECO:0000256" key="10">
    <source>
        <dbReference type="ARBA" id="ARBA00066687"/>
    </source>
</evidence>
<feature type="binding site" evidence="13">
    <location>
        <position position="260"/>
    </location>
    <ligand>
        <name>NADPH</name>
        <dbReference type="ChEBI" id="CHEBI:57783"/>
    </ligand>
</feature>
<evidence type="ECO:0000256" key="12">
    <source>
        <dbReference type="ARBA" id="ARBA00080511"/>
    </source>
</evidence>
<reference evidence="20 21" key="1">
    <citation type="submission" date="2016-11" db="EMBL/GenBank/DDBJ databases">
        <authorList>
            <person name="Jaros S."/>
            <person name="Januszkiewicz K."/>
            <person name="Wedrychowicz H."/>
        </authorList>
    </citation>
    <scope>NUCLEOTIDE SEQUENCE [LARGE SCALE GENOMIC DNA]</scope>
    <source>
        <strain evidence="20 21">DSM 5091</strain>
    </source>
</reference>
<dbReference type="PROSITE" id="PS00957">
    <property type="entry name" value="NAD_G3PDH"/>
    <property type="match status" value="1"/>
</dbReference>
<keyword evidence="7 13" id="KW-0594">Phospholipid biosynthesis</keyword>
<evidence type="ECO:0000256" key="8">
    <source>
        <dbReference type="ARBA" id="ARBA00023264"/>
    </source>
</evidence>
<dbReference type="GO" id="GO:0051287">
    <property type="term" value="F:NAD binding"/>
    <property type="evidence" value="ECO:0007669"/>
    <property type="project" value="InterPro"/>
</dbReference>
<evidence type="ECO:0000256" key="14">
    <source>
        <dbReference type="PIRSR" id="PIRSR000114-1"/>
    </source>
</evidence>
<keyword evidence="6 13" id="KW-0443">Lipid metabolism</keyword>
<evidence type="ECO:0000256" key="1">
    <source>
        <dbReference type="ARBA" id="ARBA00011009"/>
    </source>
</evidence>
<feature type="binding site" evidence="13">
    <location>
        <position position="259"/>
    </location>
    <ligand>
        <name>sn-glycerol 3-phosphate</name>
        <dbReference type="ChEBI" id="CHEBI:57597"/>
    </ligand>
</feature>
<dbReference type="EMBL" id="FQZT01000009">
    <property type="protein sequence ID" value="SHJ50040.1"/>
    <property type="molecule type" value="Genomic_DNA"/>
</dbReference>
<feature type="binding site" evidence="15">
    <location>
        <position position="110"/>
    </location>
    <ligand>
        <name>substrate</name>
    </ligand>
</feature>
<dbReference type="InterPro" id="IPR006109">
    <property type="entry name" value="G3P_DH_NAD-dep_C"/>
</dbReference>
<feature type="binding site" evidence="13">
    <location>
        <position position="249"/>
    </location>
    <ligand>
        <name>sn-glycerol 3-phosphate</name>
        <dbReference type="ChEBI" id="CHEBI:57597"/>
    </ligand>
</feature>
<feature type="binding site" evidence="13">
    <location>
        <position position="110"/>
    </location>
    <ligand>
        <name>NADPH</name>
        <dbReference type="ChEBI" id="CHEBI:57783"/>
    </ligand>
</feature>
<evidence type="ECO:0000256" key="16">
    <source>
        <dbReference type="PIRSR" id="PIRSR000114-3"/>
    </source>
</evidence>
<organism evidence="20 21">
    <name type="scientific">Malonomonas rubra DSM 5091</name>
    <dbReference type="NCBI Taxonomy" id="1122189"/>
    <lineage>
        <taxon>Bacteria</taxon>
        <taxon>Pseudomonadati</taxon>
        <taxon>Thermodesulfobacteriota</taxon>
        <taxon>Desulfuromonadia</taxon>
        <taxon>Desulfuromonadales</taxon>
        <taxon>Geopsychrobacteraceae</taxon>
        <taxon>Malonomonas</taxon>
    </lineage>
</organism>
<evidence type="ECO:0000313" key="20">
    <source>
        <dbReference type="EMBL" id="SHJ50040.1"/>
    </source>
</evidence>
<evidence type="ECO:0000256" key="11">
    <source>
        <dbReference type="ARBA" id="ARBA00069372"/>
    </source>
</evidence>
<dbReference type="GO" id="GO:0005975">
    <property type="term" value="P:carbohydrate metabolic process"/>
    <property type="evidence" value="ECO:0007669"/>
    <property type="project" value="InterPro"/>
</dbReference>
<dbReference type="Gene3D" id="1.10.1040.10">
    <property type="entry name" value="N-(1-d-carboxylethyl)-l-norvaline Dehydrogenase, domain 2"/>
    <property type="match status" value="1"/>
</dbReference>
<dbReference type="SUPFAM" id="SSF51735">
    <property type="entry name" value="NAD(P)-binding Rossmann-fold domains"/>
    <property type="match status" value="1"/>
</dbReference>
<dbReference type="GO" id="GO:0008654">
    <property type="term" value="P:phospholipid biosynthetic process"/>
    <property type="evidence" value="ECO:0007669"/>
    <property type="project" value="UniProtKB-KW"/>
</dbReference>
<evidence type="ECO:0000313" key="21">
    <source>
        <dbReference type="Proteomes" id="UP000184171"/>
    </source>
</evidence>
<dbReference type="PANTHER" id="PTHR11728:SF1">
    <property type="entry name" value="GLYCEROL-3-PHOSPHATE DEHYDROGENASE [NAD(+)] 2, CHLOROPLASTIC"/>
    <property type="match status" value="1"/>
</dbReference>
<sequence length="342" mass="37009">MKNNEQKYAVIGAGSWGTTLANLLAEKGNPVSLWVYEEDLAKRMQQTGVNDVYLPGFTLSPNLTYTSDLQQAVSNKEMLLFVTPSQVTRQVLQQALPYVSTEAKVVCASKGIENESLMLLSQVFEELLPRQMHNQLGFLSGPSFAKEVVQGMPTAVVVAAHELAVAEEIQAIFSTDNFRVYTHDDIIGVELGGSMKNVIALAAGVVDGLGLGHNSRAGLITRGLAEMTRLGLKLGGRAETFAGLAGMGDLVLTCTGDLSRNRTVGMELGKGRTLDDILAGMQMVAEGVKTTLSAYQLAQKLGVEVPIIEQMYQILYQEKDPRQAVSDLMLRDLKAEAVRSDN</sequence>
<dbReference type="InterPro" id="IPR036291">
    <property type="entry name" value="NAD(P)-bd_dom_sf"/>
</dbReference>
<feature type="domain" description="Glycerol-3-phosphate dehydrogenase NAD-dependent N-terminal" evidence="18">
    <location>
        <begin position="9"/>
        <end position="163"/>
    </location>
</feature>
<comment type="caution">
    <text evidence="13">Lacks conserved residue(s) required for the propagation of feature annotation.</text>
</comment>
<dbReference type="InterPro" id="IPR011128">
    <property type="entry name" value="G3P_DH_NAD-dep_N"/>
</dbReference>
<dbReference type="PIRSF" id="PIRSF000114">
    <property type="entry name" value="Glycerol-3-P_dh"/>
    <property type="match status" value="1"/>
</dbReference>
<feature type="active site" description="Proton acceptor" evidence="13 14">
    <location>
        <position position="196"/>
    </location>
</feature>
<evidence type="ECO:0000256" key="15">
    <source>
        <dbReference type="PIRSR" id="PIRSR000114-2"/>
    </source>
</evidence>
<keyword evidence="3 13" id="KW-0521">NADP</keyword>
<feature type="binding site" evidence="13">
    <location>
        <position position="196"/>
    </location>
    <ligand>
        <name>sn-glycerol 3-phosphate</name>
        <dbReference type="ChEBI" id="CHEBI:57597"/>
    </ligand>
</feature>
<evidence type="ECO:0000256" key="17">
    <source>
        <dbReference type="RuleBase" id="RU000437"/>
    </source>
</evidence>
<dbReference type="NCBIfam" id="NF000940">
    <property type="entry name" value="PRK00094.1-2"/>
    <property type="match status" value="1"/>
</dbReference>
<protein>
    <recommendedName>
        <fullName evidence="11 13">Glycerol-3-phosphate dehydrogenase [NAD(P)+]</fullName>
        <ecNumber evidence="10 13">1.1.1.94</ecNumber>
    </recommendedName>
    <alternativeName>
        <fullName evidence="13">NAD(P)(+)-dependent glycerol-3-phosphate dehydrogenase</fullName>
    </alternativeName>
    <alternativeName>
        <fullName evidence="12 13">NAD(P)H-dependent dihydroxyacetone-phosphate reductase</fullName>
    </alternativeName>
</protein>
<keyword evidence="21" id="KW-1185">Reference proteome</keyword>
<feature type="binding site" evidence="13">
    <location>
        <position position="284"/>
    </location>
    <ligand>
        <name>NADPH</name>
        <dbReference type="ChEBI" id="CHEBI:57783"/>
    </ligand>
</feature>
<dbReference type="PANTHER" id="PTHR11728">
    <property type="entry name" value="GLYCEROL-3-PHOSPHATE DEHYDROGENASE"/>
    <property type="match status" value="1"/>
</dbReference>
<feature type="domain" description="Glycerol-3-phosphate dehydrogenase NAD-dependent C-terminal" evidence="19">
    <location>
        <begin position="185"/>
        <end position="325"/>
    </location>
</feature>
<feature type="binding site" evidence="16">
    <location>
        <begin position="12"/>
        <end position="17"/>
    </location>
    <ligand>
        <name>NAD(+)</name>
        <dbReference type="ChEBI" id="CHEBI:57540"/>
    </ligand>
</feature>
<dbReference type="GO" id="GO:0046167">
    <property type="term" value="P:glycerol-3-phosphate biosynthetic process"/>
    <property type="evidence" value="ECO:0007669"/>
    <property type="project" value="UniProtKB-UniRule"/>
</dbReference>
<keyword evidence="13" id="KW-0963">Cytoplasm</keyword>
<dbReference type="FunFam" id="1.10.1040.10:FF:000001">
    <property type="entry name" value="Glycerol-3-phosphate dehydrogenase [NAD(P)+]"/>
    <property type="match status" value="1"/>
</dbReference>
<dbReference type="InterPro" id="IPR013328">
    <property type="entry name" value="6PGD_dom2"/>
</dbReference>
<comment type="similarity">
    <text evidence="1 13 17">Belongs to the NAD-dependent glycerol-3-phosphate dehydrogenase family.</text>
</comment>
<evidence type="ECO:0000259" key="19">
    <source>
        <dbReference type="Pfam" id="PF07479"/>
    </source>
</evidence>
<feature type="binding site" evidence="13">
    <location>
        <position position="16"/>
    </location>
    <ligand>
        <name>NADPH</name>
        <dbReference type="ChEBI" id="CHEBI:57783"/>
    </ligand>
</feature>
<dbReference type="EC" id="1.1.1.94" evidence="10 13"/>
<evidence type="ECO:0000259" key="18">
    <source>
        <dbReference type="Pfam" id="PF01210"/>
    </source>
</evidence>
<gene>
    <name evidence="13" type="primary">gpsA</name>
    <name evidence="20" type="ORF">SAMN02745165_02512</name>
</gene>
<evidence type="ECO:0000256" key="2">
    <source>
        <dbReference type="ARBA" id="ARBA00022516"/>
    </source>
</evidence>
<dbReference type="FunFam" id="3.40.50.720:FF:000019">
    <property type="entry name" value="Glycerol-3-phosphate dehydrogenase [NAD(P)+]"/>
    <property type="match status" value="1"/>
</dbReference>
<proteinExistence type="inferred from homology"/>
<dbReference type="NCBIfam" id="NF000942">
    <property type="entry name" value="PRK00094.1-4"/>
    <property type="match status" value="1"/>
</dbReference>
<dbReference type="GO" id="GO:0046168">
    <property type="term" value="P:glycerol-3-phosphate catabolic process"/>
    <property type="evidence" value="ECO:0007669"/>
    <property type="project" value="InterPro"/>
</dbReference>
<dbReference type="HAMAP" id="MF_00394">
    <property type="entry name" value="NAD_Glyc3P_dehydrog"/>
    <property type="match status" value="1"/>
</dbReference>
<dbReference type="SUPFAM" id="SSF48179">
    <property type="entry name" value="6-phosphogluconate dehydrogenase C-terminal domain-like"/>
    <property type="match status" value="1"/>
</dbReference>
<feature type="binding site" evidence="13">
    <location>
        <position position="145"/>
    </location>
    <ligand>
        <name>NADPH</name>
        <dbReference type="ChEBI" id="CHEBI:57783"/>
    </ligand>
</feature>
<feature type="binding site" evidence="13">
    <location>
        <position position="260"/>
    </location>
    <ligand>
        <name>sn-glycerol 3-phosphate</name>
        <dbReference type="ChEBI" id="CHEBI:57597"/>
    </ligand>
</feature>
<evidence type="ECO:0000256" key="7">
    <source>
        <dbReference type="ARBA" id="ARBA00023209"/>
    </source>
</evidence>
<dbReference type="InterPro" id="IPR008927">
    <property type="entry name" value="6-PGluconate_DH-like_C_sf"/>
</dbReference>
<dbReference type="Gene3D" id="3.40.50.720">
    <property type="entry name" value="NAD(P)-binding Rossmann-like Domain"/>
    <property type="match status" value="1"/>
</dbReference>
<evidence type="ECO:0000256" key="13">
    <source>
        <dbReference type="HAMAP-Rule" id="MF_00394"/>
    </source>
</evidence>
<feature type="binding site" evidence="13">
    <location>
        <position position="286"/>
    </location>
    <ligand>
        <name>NADPH</name>
        <dbReference type="ChEBI" id="CHEBI:57783"/>
    </ligand>
</feature>
<comment type="subcellular location">
    <subcellularLocation>
        <location evidence="13">Cytoplasm</location>
    </subcellularLocation>
</comment>
<feature type="binding site" evidence="13">
    <location>
        <position position="141"/>
    </location>
    <ligand>
        <name>sn-glycerol 3-phosphate</name>
        <dbReference type="ChEBI" id="CHEBI:57597"/>
    </ligand>
</feature>
<feature type="binding site" evidence="13">
    <location>
        <position position="261"/>
    </location>
    <ligand>
        <name>sn-glycerol 3-phosphate</name>
        <dbReference type="ChEBI" id="CHEBI:57597"/>
    </ligand>
</feature>
<dbReference type="GO" id="GO:0005829">
    <property type="term" value="C:cytosol"/>
    <property type="evidence" value="ECO:0007669"/>
    <property type="project" value="TreeGrafter"/>
</dbReference>
<comment type="catalytic activity">
    <reaction evidence="13">
        <text>sn-glycerol 3-phosphate + NAD(+) = dihydroxyacetone phosphate + NADH + H(+)</text>
        <dbReference type="Rhea" id="RHEA:11092"/>
        <dbReference type="ChEBI" id="CHEBI:15378"/>
        <dbReference type="ChEBI" id="CHEBI:57540"/>
        <dbReference type="ChEBI" id="CHEBI:57597"/>
        <dbReference type="ChEBI" id="CHEBI:57642"/>
        <dbReference type="ChEBI" id="CHEBI:57945"/>
        <dbReference type="EC" id="1.1.1.94"/>
    </reaction>
</comment>
<keyword evidence="5 13" id="KW-0520">NAD</keyword>
<keyword evidence="4 13" id="KW-0560">Oxidoreductase</keyword>
<accession>A0A1M6JTV3</accession>
<evidence type="ECO:0000256" key="5">
    <source>
        <dbReference type="ARBA" id="ARBA00023027"/>
    </source>
</evidence>
<feature type="binding site" evidence="16">
    <location>
        <position position="145"/>
    </location>
    <ligand>
        <name>NAD(+)</name>
        <dbReference type="ChEBI" id="CHEBI:57540"/>
    </ligand>
</feature>
<evidence type="ECO:0000256" key="9">
    <source>
        <dbReference type="ARBA" id="ARBA00052716"/>
    </source>
</evidence>
<feature type="binding site" evidence="13">
    <location>
        <position position="53"/>
    </location>
    <ligand>
        <name>NADPH</name>
        <dbReference type="ChEBI" id="CHEBI:57783"/>
    </ligand>
</feature>
<dbReference type="GO" id="GO:0141153">
    <property type="term" value="F:glycerol-3-phosphate dehydrogenase (NADP+) activity"/>
    <property type="evidence" value="ECO:0007669"/>
    <property type="project" value="RHEA"/>
</dbReference>
<evidence type="ECO:0000256" key="6">
    <source>
        <dbReference type="ARBA" id="ARBA00023098"/>
    </source>
</evidence>
<dbReference type="OrthoDB" id="9812273at2"/>
<dbReference type="InterPro" id="IPR006168">
    <property type="entry name" value="G3P_DH_NAD-dep"/>
</dbReference>
<feature type="binding site" evidence="15">
    <location>
        <begin position="260"/>
        <end position="261"/>
    </location>
    <ligand>
        <name>substrate</name>
    </ligand>
</feature>
<dbReference type="RefSeq" id="WP_072909082.1">
    <property type="nucleotide sequence ID" value="NZ_FQZT01000009.1"/>
</dbReference>
<keyword evidence="13" id="KW-0547">Nucleotide-binding</keyword>
<dbReference type="AlphaFoldDB" id="A0A1M6JTV3"/>
<dbReference type="PRINTS" id="PR00077">
    <property type="entry name" value="GPDHDRGNASE"/>
</dbReference>
<feature type="binding site" evidence="13">
    <location>
        <position position="110"/>
    </location>
    <ligand>
        <name>sn-glycerol 3-phosphate</name>
        <dbReference type="ChEBI" id="CHEBI:57597"/>
    </ligand>
</feature>
<dbReference type="UniPathway" id="UPA00940"/>
<comment type="function">
    <text evidence="13">Catalyzes the reduction of the glycolytic intermediate dihydroxyacetone phosphate (DHAP) to sn-glycerol 3-phosphate (G3P), the key precursor for phospholipid synthesis.</text>
</comment>
<dbReference type="STRING" id="1122189.SAMN02745165_02512"/>
<keyword evidence="2 13" id="KW-0444">Lipid biosynthesis</keyword>
<feature type="binding site" evidence="16">
    <location>
        <position position="260"/>
    </location>
    <ligand>
        <name>NAD(+)</name>
        <dbReference type="ChEBI" id="CHEBI:57540"/>
    </ligand>
</feature>
<feature type="binding site" evidence="13">
    <location>
        <position position="143"/>
    </location>
    <ligand>
        <name>sn-glycerol 3-phosphate</name>
        <dbReference type="ChEBI" id="CHEBI:57597"/>
    </ligand>
</feature>
<comment type="pathway">
    <text evidence="13">Membrane lipid metabolism; glycerophospholipid metabolism.</text>
</comment>
<evidence type="ECO:0000256" key="4">
    <source>
        <dbReference type="ARBA" id="ARBA00023002"/>
    </source>
</evidence>
<dbReference type="Pfam" id="PF01210">
    <property type="entry name" value="NAD_Gly3P_dh_N"/>
    <property type="match status" value="1"/>
</dbReference>
<dbReference type="GO" id="GO:0006650">
    <property type="term" value="P:glycerophospholipid metabolic process"/>
    <property type="evidence" value="ECO:0007669"/>
    <property type="project" value="UniProtKB-UniRule"/>
</dbReference>
<name>A0A1M6JTV3_MALRU</name>